<dbReference type="PANTHER" id="PTHR19136:SF81">
    <property type="entry name" value="MOLYBDENUM COFACTOR GUANYLYLTRANSFERASE"/>
    <property type="match status" value="1"/>
</dbReference>
<keyword evidence="5 8" id="KW-0460">Magnesium</keyword>
<dbReference type="CDD" id="cd02503">
    <property type="entry name" value="MobA"/>
    <property type="match status" value="1"/>
</dbReference>
<evidence type="ECO:0000256" key="2">
    <source>
        <dbReference type="ARBA" id="ARBA00022679"/>
    </source>
</evidence>
<comment type="subcellular location">
    <subcellularLocation>
        <location evidence="8">Cytoplasm</location>
    </subcellularLocation>
</comment>
<proteinExistence type="inferred from homology"/>
<comment type="caution">
    <text evidence="8">Lacks conserved residue(s) required for the propagation of feature annotation.</text>
</comment>
<dbReference type="PANTHER" id="PTHR19136">
    <property type="entry name" value="MOLYBDENUM COFACTOR GUANYLYLTRANSFERASE"/>
    <property type="match status" value="1"/>
</dbReference>
<feature type="domain" description="MobA-like NTP transferase" evidence="9">
    <location>
        <begin position="6"/>
        <end position="152"/>
    </location>
</feature>
<dbReference type="InterPro" id="IPR029044">
    <property type="entry name" value="Nucleotide-diphossugar_trans"/>
</dbReference>
<comment type="domain">
    <text evidence="8">The N-terminal domain determines nucleotide recognition and specific binding, while the C-terminal domain determines the specific binding to the target protein.</text>
</comment>
<dbReference type="RefSeq" id="WP_202654647.1">
    <property type="nucleotide sequence ID" value="NZ_JAESWB010000181.1"/>
</dbReference>
<protein>
    <recommendedName>
        <fullName evidence="8">Probable molybdenum cofactor guanylyltransferase</fullName>
        <shortName evidence="8">MoCo guanylyltransferase</shortName>
        <ecNumber evidence="8">2.7.7.77</ecNumber>
    </recommendedName>
    <alternativeName>
        <fullName evidence="8">GTP:molybdopterin guanylyltransferase</fullName>
    </alternativeName>
    <alternativeName>
        <fullName evidence="8">Mo-MPT guanylyltransferase</fullName>
    </alternativeName>
    <alternativeName>
        <fullName evidence="8">Molybdopterin guanylyltransferase</fullName>
    </alternativeName>
    <alternativeName>
        <fullName evidence="8">Molybdopterin-guanine dinucleotide synthase</fullName>
        <shortName evidence="8">MGD synthase</shortName>
    </alternativeName>
</protein>
<feature type="binding site" evidence="8">
    <location>
        <position position="95"/>
    </location>
    <ligand>
        <name>GTP</name>
        <dbReference type="ChEBI" id="CHEBI:37565"/>
    </ligand>
</feature>
<comment type="cofactor">
    <cofactor evidence="8">
        <name>Mg(2+)</name>
        <dbReference type="ChEBI" id="CHEBI:18420"/>
    </cofactor>
</comment>
<evidence type="ECO:0000256" key="1">
    <source>
        <dbReference type="ARBA" id="ARBA00022490"/>
    </source>
</evidence>
<comment type="caution">
    <text evidence="10">The sequence shown here is derived from an EMBL/GenBank/DDBJ whole genome shotgun (WGS) entry which is preliminary data.</text>
</comment>
<dbReference type="InterPro" id="IPR013482">
    <property type="entry name" value="Molybde_CF_guanTrfase"/>
</dbReference>
<dbReference type="Gene3D" id="3.90.550.10">
    <property type="entry name" value="Spore Coat Polysaccharide Biosynthesis Protein SpsA, Chain A"/>
    <property type="match status" value="1"/>
</dbReference>
<evidence type="ECO:0000259" key="9">
    <source>
        <dbReference type="Pfam" id="PF12804"/>
    </source>
</evidence>
<comment type="function">
    <text evidence="8">Transfers a GMP moiety from GTP to Mo-molybdopterin (Mo-MPT) cofactor (Moco or molybdenum cofactor) to form Mo-molybdopterin guanine dinucleotide (Mo-MGD) cofactor.</text>
</comment>
<evidence type="ECO:0000256" key="7">
    <source>
        <dbReference type="ARBA" id="ARBA00023150"/>
    </source>
</evidence>
<keyword evidence="2 8" id="KW-0808">Transferase</keyword>
<accession>A0ABS1TSF4</accession>
<evidence type="ECO:0000256" key="5">
    <source>
        <dbReference type="ARBA" id="ARBA00022842"/>
    </source>
</evidence>
<dbReference type="GO" id="GO:0016779">
    <property type="term" value="F:nucleotidyltransferase activity"/>
    <property type="evidence" value="ECO:0007669"/>
    <property type="project" value="UniProtKB-KW"/>
</dbReference>
<keyword evidence="7 8" id="KW-0501">Molybdenum cofactor biosynthesis</keyword>
<dbReference type="HAMAP" id="MF_00316">
    <property type="entry name" value="MobA"/>
    <property type="match status" value="1"/>
</dbReference>
<keyword evidence="4 8" id="KW-0547">Nucleotide-binding</keyword>
<reference evidence="10 11" key="1">
    <citation type="submission" date="2021-01" db="EMBL/GenBank/DDBJ databases">
        <title>Genome public.</title>
        <authorList>
            <person name="Liu C."/>
            <person name="Sun Q."/>
        </authorList>
    </citation>
    <scope>NUCLEOTIDE SEQUENCE [LARGE SCALE GENOMIC DNA]</scope>
    <source>
        <strain evidence="10 11">YIM B02564</strain>
    </source>
</reference>
<name>A0ABS1TSF4_9BACI</name>
<sequence>MNEAAAIILAGGKSSRMGTNKALLKINDKMNVERIRDELRNSFHDIILVTNDPKAYEFLGIKMVSDDYPGMGPLAGLHAGLKASARKVNLVVACDMPFVSAKLSRLLVEQYRGGDAVVPVINGKPQPLFAVYKKEIADNAAKCIEHGKRSMNYLLDRLVVHYVTEKDLADFANVDLERFFFNMNEPQDYEAAKKLGLKR</sequence>
<evidence type="ECO:0000313" key="11">
    <source>
        <dbReference type="Proteomes" id="UP000623967"/>
    </source>
</evidence>
<keyword evidence="1 8" id="KW-0963">Cytoplasm</keyword>
<comment type="catalytic activity">
    <reaction evidence="8">
        <text>Mo-molybdopterin + GTP + H(+) = Mo-molybdopterin guanine dinucleotide + diphosphate</text>
        <dbReference type="Rhea" id="RHEA:34243"/>
        <dbReference type="ChEBI" id="CHEBI:15378"/>
        <dbReference type="ChEBI" id="CHEBI:33019"/>
        <dbReference type="ChEBI" id="CHEBI:37565"/>
        <dbReference type="ChEBI" id="CHEBI:71302"/>
        <dbReference type="ChEBI" id="CHEBI:71310"/>
        <dbReference type="EC" id="2.7.7.77"/>
    </reaction>
</comment>
<dbReference type="InterPro" id="IPR025877">
    <property type="entry name" value="MobA-like_NTP_Trfase"/>
</dbReference>
<feature type="binding site" evidence="8">
    <location>
        <position position="95"/>
    </location>
    <ligand>
        <name>Mg(2+)</name>
        <dbReference type="ChEBI" id="CHEBI:18420"/>
    </ligand>
</feature>
<keyword evidence="6 8" id="KW-0342">GTP-binding</keyword>
<dbReference type="Proteomes" id="UP000623967">
    <property type="component" value="Unassembled WGS sequence"/>
</dbReference>
<evidence type="ECO:0000256" key="6">
    <source>
        <dbReference type="ARBA" id="ARBA00023134"/>
    </source>
</evidence>
<dbReference type="EC" id="2.7.7.77" evidence="8"/>
<evidence type="ECO:0000256" key="4">
    <source>
        <dbReference type="ARBA" id="ARBA00022741"/>
    </source>
</evidence>
<dbReference type="EMBL" id="JAESWB010000181">
    <property type="protein sequence ID" value="MBL4953201.1"/>
    <property type="molecule type" value="Genomic_DNA"/>
</dbReference>
<keyword evidence="10" id="KW-0548">Nucleotidyltransferase</keyword>
<feature type="binding site" evidence="8">
    <location>
        <position position="66"/>
    </location>
    <ligand>
        <name>GTP</name>
        <dbReference type="ChEBI" id="CHEBI:37565"/>
    </ligand>
</feature>
<feature type="binding site" evidence="8">
    <location>
        <position position="21"/>
    </location>
    <ligand>
        <name>GTP</name>
        <dbReference type="ChEBI" id="CHEBI:37565"/>
    </ligand>
</feature>
<keyword evidence="11" id="KW-1185">Reference proteome</keyword>
<organism evidence="10 11">
    <name type="scientific">Neobacillus paridis</name>
    <dbReference type="NCBI Taxonomy" id="2803862"/>
    <lineage>
        <taxon>Bacteria</taxon>
        <taxon>Bacillati</taxon>
        <taxon>Bacillota</taxon>
        <taxon>Bacilli</taxon>
        <taxon>Bacillales</taxon>
        <taxon>Bacillaceae</taxon>
        <taxon>Neobacillus</taxon>
    </lineage>
</organism>
<feature type="binding site" evidence="8">
    <location>
        <begin position="9"/>
        <end position="11"/>
    </location>
    <ligand>
        <name>GTP</name>
        <dbReference type="ChEBI" id="CHEBI:37565"/>
    </ligand>
</feature>
<keyword evidence="3 8" id="KW-0479">Metal-binding</keyword>
<gene>
    <name evidence="8" type="primary">mobA</name>
    <name evidence="10" type="ORF">JK635_13380</name>
</gene>
<evidence type="ECO:0000256" key="3">
    <source>
        <dbReference type="ARBA" id="ARBA00022723"/>
    </source>
</evidence>
<comment type="similarity">
    <text evidence="8">Belongs to the MobA family.</text>
</comment>
<dbReference type="SUPFAM" id="SSF53448">
    <property type="entry name" value="Nucleotide-diphospho-sugar transferases"/>
    <property type="match status" value="1"/>
</dbReference>
<evidence type="ECO:0000313" key="10">
    <source>
        <dbReference type="EMBL" id="MBL4953201.1"/>
    </source>
</evidence>
<dbReference type="Pfam" id="PF12804">
    <property type="entry name" value="NTP_transf_3"/>
    <property type="match status" value="1"/>
</dbReference>
<evidence type="ECO:0000256" key="8">
    <source>
        <dbReference type="HAMAP-Rule" id="MF_00316"/>
    </source>
</evidence>